<dbReference type="GeneID" id="37132109"/>
<evidence type="ECO:0000313" key="2">
    <source>
        <dbReference type="EMBL" id="PYH33405.1"/>
    </source>
</evidence>
<reference evidence="2" key="1">
    <citation type="submission" date="2016-12" db="EMBL/GenBank/DDBJ databases">
        <title>The genomes of Aspergillus section Nigri reveals drivers in fungal speciation.</title>
        <authorList>
            <consortium name="DOE Joint Genome Institute"/>
            <person name="Vesth T.C."/>
            <person name="Nybo J."/>
            <person name="Theobald S."/>
            <person name="Brandl J."/>
            <person name="Frisvad J.C."/>
            <person name="Nielsen K.F."/>
            <person name="Lyhne E.K."/>
            <person name="Kogle M.E."/>
            <person name="Kuo A."/>
            <person name="Riley R."/>
            <person name="Clum A."/>
            <person name="Nolan M."/>
            <person name="Lipzen A."/>
            <person name="Salamov A."/>
            <person name="Henrissat B."/>
            <person name="Wiebenga A."/>
            <person name="De Vries R.P."/>
            <person name="Grigoriev I.V."/>
            <person name="Mortensen U.H."/>
            <person name="Andersen M.R."/>
            <person name="Baker S.E."/>
        </authorList>
    </citation>
    <scope>NUCLEOTIDE SEQUENCE [LARGE SCALE GENOMIC DNA]</scope>
    <source>
        <strain evidence="2">CBS 115656</strain>
    </source>
</reference>
<protein>
    <submittedName>
        <fullName evidence="2">Uncharacterized protein</fullName>
    </submittedName>
</protein>
<dbReference type="RefSeq" id="XP_025478883.1">
    <property type="nucleotide sequence ID" value="XM_025629653.1"/>
</dbReference>
<evidence type="ECO:0000313" key="3">
    <source>
        <dbReference type="Proteomes" id="UP000247647"/>
    </source>
</evidence>
<organism evidence="2 3">
    <name type="scientific">Aspergillus neoniger (strain CBS 115656)</name>
    <dbReference type="NCBI Taxonomy" id="1448310"/>
    <lineage>
        <taxon>Eukaryota</taxon>
        <taxon>Fungi</taxon>
        <taxon>Dikarya</taxon>
        <taxon>Ascomycota</taxon>
        <taxon>Pezizomycotina</taxon>
        <taxon>Eurotiomycetes</taxon>
        <taxon>Eurotiomycetidae</taxon>
        <taxon>Eurotiales</taxon>
        <taxon>Aspergillaceae</taxon>
        <taxon>Aspergillus</taxon>
        <taxon>Aspergillus subgen. Circumdati</taxon>
    </lineage>
</organism>
<keyword evidence="3" id="KW-1185">Reference proteome</keyword>
<dbReference type="EMBL" id="KZ821464">
    <property type="protein sequence ID" value="PYH33405.1"/>
    <property type="molecule type" value="Genomic_DNA"/>
</dbReference>
<dbReference type="Proteomes" id="UP000247647">
    <property type="component" value="Unassembled WGS sequence"/>
</dbReference>
<proteinExistence type="predicted"/>
<evidence type="ECO:0000256" key="1">
    <source>
        <dbReference type="SAM" id="MobiDB-lite"/>
    </source>
</evidence>
<gene>
    <name evidence="2" type="ORF">BO87DRAFT_88730</name>
</gene>
<dbReference type="AlphaFoldDB" id="A0A318YG49"/>
<sequence length="60" mass="6556">MVQPSHEVRQPGLKHKHELGLRPLSSPPAYGASVPPAYLPAENKMARKLTMIKRAIVSGL</sequence>
<name>A0A318YG49_ASPNB</name>
<feature type="region of interest" description="Disordered" evidence="1">
    <location>
        <begin position="1"/>
        <end position="26"/>
    </location>
</feature>
<accession>A0A318YG49</accession>